<evidence type="ECO:0000256" key="1">
    <source>
        <dbReference type="SAM" id="MobiDB-lite"/>
    </source>
</evidence>
<proteinExistence type="predicted"/>
<gene>
    <name evidence="3" type="ORF">NCTC11923_00472</name>
</gene>
<name>A0A448KAA3_9ACTO</name>
<feature type="transmembrane region" description="Helical" evidence="2">
    <location>
        <begin position="246"/>
        <end position="267"/>
    </location>
</feature>
<keyword evidence="2" id="KW-0812">Transmembrane</keyword>
<feature type="transmembrane region" description="Helical" evidence="2">
    <location>
        <begin position="401"/>
        <end position="420"/>
    </location>
</feature>
<accession>A0A448KAA3</accession>
<keyword evidence="2" id="KW-1133">Transmembrane helix</keyword>
<dbReference type="KEGG" id="asla:NCTC11923_00472"/>
<feature type="transmembrane region" description="Helical" evidence="2">
    <location>
        <begin position="187"/>
        <end position="207"/>
    </location>
</feature>
<evidence type="ECO:0000256" key="2">
    <source>
        <dbReference type="SAM" id="Phobius"/>
    </source>
</evidence>
<protein>
    <submittedName>
        <fullName evidence="3">Uncharacterized protein</fullName>
    </submittedName>
</protein>
<feature type="transmembrane region" description="Helical" evidence="2">
    <location>
        <begin position="369"/>
        <end position="389"/>
    </location>
</feature>
<sequence length="443" mass="47332">MTTTPGYHGPQESGRPGYRRGAYGLVPVSGQADAESADLPAGPPEPGIPTMQAPVGVPPWGPATPTAARTTSAYAVDGPYAAFSAAHPPPSPYSAHLAHSAAPPTRLIPVSAPHQAGPMAPPGETSAALAPPVAGQLATRALQRRPWSRWDLAALAASAFALLIWIIKITVNLRYDGLLDDLNWTSLVFIPMFLISSTLVLLLLGLAQTLRRRVTGAYVAVLHLTVTGIFIDPVFDQIVDDPVPPILEIILTCVFISICAIAAIISLRTNARHPEHCPWSITVAISAVLFHLSLFMSFVPMETFLAVLEAASGSEKHRTFLWVWNVPFLDFEGLPVYVGVLEFLVATALGCTAIYLLRTRRARRTAVTLTVLLCMIPLGHNLLLLTVGLSPHVQVSDLRLAWVSALLGSGLALAGALAPLHRSAQDWFNPALPIPPAGWQRVV</sequence>
<keyword evidence="2" id="KW-0472">Membrane</keyword>
<feature type="region of interest" description="Disordered" evidence="1">
    <location>
        <begin position="1"/>
        <end position="47"/>
    </location>
</feature>
<reference evidence="3 4" key="1">
    <citation type="submission" date="2018-12" db="EMBL/GenBank/DDBJ databases">
        <authorList>
            <consortium name="Pathogen Informatics"/>
        </authorList>
    </citation>
    <scope>NUCLEOTIDE SEQUENCE [LARGE SCALE GENOMIC DNA]</scope>
    <source>
        <strain evidence="3 4">NCTC11923</strain>
    </source>
</reference>
<organism evidence="3 4">
    <name type="scientific">Actinomyces slackii</name>
    <dbReference type="NCBI Taxonomy" id="52774"/>
    <lineage>
        <taxon>Bacteria</taxon>
        <taxon>Bacillati</taxon>
        <taxon>Actinomycetota</taxon>
        <taxon>Actinomycetes</taxon>
        <taxon>Actinomycetales</taxon>
        <taxon>Actinomycetaceae</taxon>
        <taxon>Actinomyces</taxon>
    </lineage>
</organism>
<evidence type="ECO:0000313" key="3">
    <source>
        <dbReference type="EMBL" id="VEG73858.1"/>
    </source>
</evidence>
<dbReference type="RefSeq" id="WP_026427106.1">
    <property type="nucleotide sequence ID" value="NZ_CBCRWE010000066.1"/>
</dbReference>
<dbReference type="AlphaFoldDB" id="A0A448KAA3"/>
<feature type="transmembrane region" description="Helical" evidence="2">
    <location>
        <begin position="334"/>
        <end position="357"/>
    </location>
</feature>
<feature type="transmembrane region" description="Helical" evidence="2">
    <location>
        <begin position="214"/>
        <end position="234"/>
    </location>
</feature>
<feature type="transmembrane region" description="Helical" evidence="2">
    <location>
        <begin position="279"/>
        <end position="299"/>
    </location>
</feature>
<feature type="transmembrane region" description="Helical" evidence="2">
    <location>
        <begin position="150"/>
        <end position="167"/>
    </location>
</feature>
<evidence type="ECO:0000313" key="4">
    <source>
        <dbReference type="Proteomes" id="UP000276899"/>
    </source>
</evidence>
<dbReference type="EMBL" id="LR134363">
    <property type="protein sequence ID" value="VEG73858.1"/>
    <property type="molecule type" value="Genomic_DNA"/>
</dbReference>
<dbReference type="Proteomes" id="UP000276899">
    <property type="component" value="Chromosome"/>
</dbReference>
<keyword evidence="4" id="KW-1185">Reference proteome</keyword>
<dbReference type="STRING" id="1278298.GCA_000428685_02120"/>